<evidence type="ECO:0000256" key="4">
    <source>
        <dbReference type="ARBA" id="ARBA00023136"/>
    </source>
</evidence>
<feature type="compositionally biased region" description="Basic and acidic residues" evidence="5">
    <location>
        <begin position="378"/>
        <end position="390"/>
    </location>
</feature>
<dbReference type="Proteomes" id="UP000887575">
    <property type="component" value="Unassembled WGS sequence"/>
</dbReference>
<dbReference type="GO" id="GO:0034993">
    <property type="term" value="C:meiotic nuclear membrane microtubule tethering complex"/>
    <property type="evidence" value="ECO:0007669"/>
    <property type="project" value="TreeGrafter"/>
</dbReference>
<dbReference type="Pfam" id="PF07738">
    <property type="entry name" value="Sad1_UNC"/>
    <property type="match status" value="1"/>
</dbReference>
<evidence type="ECO:0000256" key="3">
    <source>
        <dbReference type="ARBA" id="ARBA00022989"/>
    </source>
</evidence>
<feature type="transmembrane region" description="Helical" evidence="6">
    <location>
        <begin position="101"/>
        <end position="123"/>
    </location>
</feature>
<evidence type="ECO:0000259" key="7">
    <source>
        <dbReference type="PROSITE" id="PS51469"/>
    </source>
</evidence>
<proteinExistence type="predicted"/>
<keyword evidence="3 6" id="KW-1133">Transmembrane helix</keyword>
<dbReference type="PROSITE" id="PS51469">
    <property type="entry name" value="SUN"/>
    <property type="match status" value="1"/>
</dbReference>
<evidence type="ECO:0000313" key="9">
    <source>
        <dbReference type="WBParaSite" id="MBELARI_LOCUS17491"/>
    </source>
</evidence>
<accession>A0AAF3ETT9</accession>
<reference evidence="9" key="1">
    <citation type="submission" date="2024-02" db="UniProtKB">
        <authorList>
            <consortium name="WormBaseParasite"/>
        </authorList>
    </citation>
    <scope>IDENTIFICATION</scope>
</reference>
<evidence type="ECO:0000256" key="6">
    <source>
        <dbReference type="SAM" id="Phobius"/>
    </source>
</evidence>
<evidence type="ECO:0000256" key="5">
    <source>
        <dbReference type="SAM" id="MobiDB-lite"/>
    </source>
</evidence>
<dbReference type="InterPro" id="IPR045119">
    <property type="entry name" value="SUN1-5"/>
</dbReference>
<dbReference type="GO" id="GO:0043495">
    <property type="term" value="F:protein-membrane adaptor activity"/>
    <property type="evidence" value="ECO:0007669"/>
    <property type="project" value="TreeGrafter"/>
</dbReference>
<dbReference type="InterPro" id="IPR012919">
    <property type="entry name" value="SUN_dom"/>
</dbReference>
<feature type="compositionally biased region" description="Basic residues" evidence="5">
    <location>
        <begin position="355"/>
        <end position="364"/>
    </location>
</feature>
<dbReference type="Gene3D" id="2.60.120.260">
    <property type="entry name" value="Galactose-binding domain-like"/>
    <property type="match status" value="1"/>
</dbReference>
<evidence type="ECO:0000256" key="2">
    <source>
        <dbReference type="ARBA" id="ARBA00022692"/>
    </source>
</evidence>
<dbReference type="PANTHER" id="PTHR12911:SF8">
    <property type="entry name" value="KLAROID PROTEIN-RELATED"/>
    <property type="match status" value="1"/>
</dbReference>
<dbReference type="AlphaFoldDB" id="A0AAF3ETT9"/>
<dbReference type="WBParaSite" id="MBELARI_LOCUS17491">
    <property type="protein sequence ID" value="MBELARI_LOCUS17491"/>
    <property type="gene ID" value="MBELARI_LOCUS17491"/>
</dbReference>
<feature type="transmembrane region" description="Helical" evidence="6">
    <location>
        <begin position="533"/>
        <end position="550"/>
    </location>
</feature>
<evidence type="ECO:0000313" key="8">
    <source>
        <dbReference type="Proteomes" id="UP000887575"/>
    </source>
</evidence>
<name>A0AAF3ETT9_9BILA</name>
<keyword evidence="8" id="KW-1185">Reference proteome</keyword>
<keyword evidence="2 6" id="KW-0812">Transmembrane</keyword>
<dbReference type="PANTHER" id="PTHR12911">
    <property type="entry name" value="SAD1/UNC-84-LIKE PROTEIN-RELATED"/>
    <property type="match status" value="1"/>
</dbReference>
<feature type="domain" description="SUN" evidence="7">
    <location>
        <begin position="887"/>
        <end position="1051"/>
    </location>
</feature>
<feature type="transmembrane region" description="Helical" evidence="6">
    <location>
        <begin position="129"/>
        <end position="152"/>
    </location>
</feature>
<keyword evidence="4 6" id="KW-0472">Membrane</keyword>
<evidence type="ECO:0000256" key="1">
    <source>
        <dbReference type="ARBA" id="ARBA00004370"/>
    </source>
</evidence>
<sequence length="1065" mass="120886">MDRSIQRDRSTSPARSLFSRLSRPVTPIRTLASPPLTHEEAEELISPYQYHSGYTYANSLLYRDSMADSDVYEIPNLARGLDRPRYTTVKLIKRVTVWERIWIFLQSFASFLWSSTASTTALIGFLLKLLLTILSIPVYILVLGFIYPVYLITRYAIWKTHFVCWKIVSAIGIVKRHVHFSDLDTIKDHGFVSRYIEYYSGWGFVEGLINLLWEAAGPSKPWSFIEPFTVLIDDALTTTTFFPAPFRDYFFRWRSGFERQKILPNKLAAKLLEYTDEIRSKSLLSSTNGHPNAHRSKIEIDQTIVVSNGSPIKRHTITGSSSAMREEIENTRSLRNRTPVKAGQEPDNLTTTPTRRGRPRRNVTRRVGDTDDEGFESGTEKNSQREAFSKWSNERNRQQLGAFFTRIFDSVIYSFKYIKDFVAKFCRITFLLFVWTVEQIWSGFQTIFSPIQNAFYYIFYGKQTTGGYDLRSRYIPTNVGAEDETSANFLKNTEGHALRAYRSTTNTISRGTSSAIGGLSNGAKEAKKKINDWWWILPLILLLLLLFFAARNPQVQEKMQNVRSSMPVALQTAYDKTGNFFQSIWGFFTDCGNKIVNGFKDVLGRGNTFFFNLVTGFTRVITDSMTWLGDKVGACFGWVKTGSTSLFFEAFRFLANSFRSAFDFFQTGLSTVWRWFLSFWVTYGPSGAFGDAFSYSFGTAKTGVLMIKDWIFYIVNFASSTFVTVASGIKAGWEESKSHPTPPPVPKEPVLPYTEDIKKEPLIIDQSRERQISEADIDAKIQRTVASILENQVSTLIEKKIGLLLADIRHDYMSASKNQASQNQAELDSIKAQLKALQDIKVSILELQKTEGTSLDMSSLEAKINAAILKYNSDRTGIPDYALESAGGSVVSTRCSETYPQASRLEKLFNIPLWYSNYGPRTVIQRSSPALVPGECWAFTGGVGFLTIKLARPLRVTSISYEHVAKELTPDGQIQSSPKEMTFFAYKDVNDIQTRVKLGDFLYKDTGDSLQFFDITVDPGFPVEYVELQVDSNYGAPFTCLYRLRIHGKTMGPQTDDDILVHDEL</sequence>
<protein>
    <submittedName>
        <fullName evidence="9">SUN domain-containing protein</fullName>
    </submittedName>
</protein>
<feature type="region of interest" description="Disordered" evidence="5">
    <location>
        <begin position="312"/>
        <end position="390"/>
    </location>
</feature>
<comment type="subcellular location">
    <subcellularLocation>
        <location evidence="1">Membrane</location>
    </subcellularLocation>
</comment>
<organism evidence="8 9">
    <name type="scientific">Mesorhabditis belari</name>
    <dbReference type="NCBI Taxonomy" id="2138241"/>
    <lineage>
        <taxon>Eukaryota</taxon>
        <taxon>Metazoa</taxon>
        <taxon>Ecdysozoa</taxon>
        <taxon>Nematoda</taxon>
        <taxon>Chromadorea</taxon>
        <taxon>Rhabditida</taxon>
        <taxon>Rhabditina</taxon>
        <taxon>Rhabditomorpha</taxon>
        <taxon>Rhabditoidea</taxon>
        <taxon>Rhabditidae</taxon>
        <taxon>Mesorhabditinae</taxon>
        <taxon>Mesorhabditis</taxon>
    </lineage>
</organism>